<gene>
    <name evidence="2" type="ORF">CVT26_009731</name>
</gene>
<evidence type="ECO:0000313" key="3">
    <source>
        <dbReference type="Proteomes" id="UP000284706"/>
    </source>
</evidence>
<sequence length="65" mass="7079">MSCVRNSKADRTRAVVNMRAYTQQGGEEELTFKANTRTFLGPGSSLLLRGTTAPGPTTAHQRRAL</sequence>
<keyword evidence="3" id="KW-1185">Reference proteome</keyword>
<name>A0A409WCS8_9AGAR</name>
<comment type="caution">
    <text evidence="2">The sequence shown here is derived from an EMBL/GenBank/DDBJ whole genome shotgun (WGS) entry which is preliminary data.</text>
</comment>
<dbReference type="Proteomes" id="UP000284706">
    <property type="component" value="Unassembled WGS sequence"/>
</dbReference>
<dbReference type="InParanoid" id="A0A409WCS8"/>
<evidence type="ECO:0000256" key="1">
    <source>
        <dbReference type="SAM" id="MobiDB-lite"/>
    </source>
</evidence>
<feature type="region of interest" description="Disordered" evidence="1">
    <location>
        <begin position="43"/>
        <end position="65"/>
    </location>
</feature>
<dbReference type="EMBL" id="NHYE01005175">
    <property type="protein sequence ID" value="PPQ76303.1"/>
    <property type="molecule type" value="Genomic_DNA"/>
</dbReference>
<evidence type="ECO:0000313" key="2">
    <source>
        <dbReference type="EMBL" id="PPQ76303.1"/>
    </source>
</evidence>
<protein>
    <submittedName>
        <fullName evidence="2">Uncharacterized protein</fullName>
    </submittedName>
</protein>
<accession>A0A409WCS8</accession>
<organism evidence="2 3">
    <name type="scientific">Gymnopilus dilepis</name>
    <dbReference type="NCBI Taxonomy" id="231916"/>
    <lineage>
        <taxon>Eukaryota</taxon>
        <taxon>Fungi</taxon>
        <taxon>Dikarya</taxon>
        <taxon>Basidiomycota</taxon>
        <taxon>Agaricomycotina</taxon>
        <taxon>Agaricomycetes</taxon>
        <taxon>Agaricomycetidae</taxon>
        <taxon>Agaricales</taxon>
        <taxon>Agaricineae</taxon>
        <taxon>Hymenogastraceae</taxon>
        <taxon>Gymnopilus</taxon>
    </lineage>
</organism>
<proteinExistence type="predicted"/>
<dbReference type="AlphaFoldDB" id="A0A409WCS8"/>
<reference evidence="2 3" key="1">
    <citation type="journal article" date="2018" name="Evol. Lett.">
        <title>Horizontal gene cluster transfer increased hallucinogenic mushroom diversity.</title>
        <authorList>
            <person name="Reynolds H.T."/>
            <person name="Vijayakumar V."/>
            <person name="Gluck-Thaler E."/>
            <person name="Korotkin H.B."/>
            <person name="Matheny P.B."/>
            <person name="Slot J.C."/>
        </authorList>
    </citation>
    <scope>NUCLEOTIDE SEQUENCE [LARGE SCALE GENOMIC DNA]</scope>
    <source>
        <strain evidence="2 3">SRW20</strain>
    </source>
</reference>